<gene>
    <name evidence="6" type="ORF">HBR001_LOCUS1396</name>
</gene>
<dbReference type="SUPFAM" id="SSF81799">
    <property type="entry name" value="Putative methyltransferase TM0872, insert domain"/>
    <property type="match status" value="1"/>
</dbReference>
<evidence type="ECO:0000313" key="6">
    <source>
        <dbReference type="EMBL" id="CAI5715232.1"/>
    </source>
</evidence>
<reference evidence="6" key="1">
    <citation type="submission" date="2022-12" db="EMBL/GenBank/DDBJ databases">
        <authorList>
            <person name="Webb A."/>
        </authorList>
    </citation>
    <scope>NUCLEOTIDE SEQUENCE</scope>
    <source>
        <strain evidence="6">Hp1</strain>
    </source>
</reference>
<accession>A0AAV0T941</accession>
<evidence type="ECO:0000256" key="3">
    <source>
        <dbReference type="ARBA" id="ARBA00022679"/>
    </source>
</evidence>
<keyword evidence="3" id="KW-0808">Transferase</keyword>
<keyword evidence="4" id="KW-0949">S-adenosyl-L-methionine</keyword>
<dbReference type="GO" id="GO:0070475">
    <property type="term" value="P:rRNA base methylation"/>
    <property type="evidence" value="ECO:0007669"/>
    <property type="project" value="TreeGrafter"/>
</dbReference>
<evidence type="ECO:0000256" key="4">
    <source>
        <dbReference type="ARBA" id="ARBA00022691"/>
    </source>
</evidence>
<keyword evidence="7" id="KW-1185">Reference proteome</keyword>
<comment type="caution">
    <text evidence="6">The sequence shown here is derived from an EMBL/GenBank/DDBJ whole genome shotgun (WGS) entry which is preliminary data.</text>
</comment>
<dbReference type="Gene3D" id="1.10.150.170">
    <property type="entry name" value="Putative methyltransferase TM0872, insert domain"/>
    <property type="match status" value="1"/>
</dbReference>
<evidence type="ECO:0000256" key="2">
    <source>
        <dbReference type="ARBA" id="ARBA00022603"/>
    </source>
</evidence>
<comment type="similarity">
    <text evidence="1">Belongs to the methyltransferase superfamily. RsmH family.</text>
</comment>
<feature type="compositionally biased region" description="Basic residues" evidence="5">
    <location>
        <begin position="251"/>
        <end position="266"/>
    </location>
</feature>
<evidence type="ECO:0008006" key="8">
    <source>
        <dbReference type="Google" id="ProtNLM"/>
    </source>
</evidence>
<dbReference type="InterPro" id="IPR023397">
    <property type="entry name" value="SAM-dep_MeTrfase_MraW_recog"/>
</dbReference>
<evidence type="ECO:0000256" key="1">
    <source>
        <dbReference type="ARBA" id="ARBA00010396"/>
    </source>
</evidence>
<evidence type="ECO:0000313" key="7">
    <source>
        <dbReference type="Proteomes" id="UP001162031"/>
    </source>
</evidence>
<sequence>MISLRHRHFSTALRVPRACTASRVQCGSRALSAASVRAVSSTNDVHPMAHVPVLLQETLAALCPETIDAVGPLHFVDGTAGCGGHARAILQTFPEAKVLCVDRDPEVLTTAQANLVDFHCRVSFCTGSYADLTTHLKRATFPREVDGILVDLGANSFHFDAARRGFSVMKDGPLDMRFDQSDSERPTAADAVNTLSEVQLTKIFRSYGEEKLAKEFAKAIVREREERGTVFETTRELRECIERIANMWKSPKVKKGSHKQTGKRASRIGSTHPATRCFQALRIHVNDELHHVERGVKLLANHLAPHRRLVTIAFHSLEDRPIKRFFRELDEQGRVDAAENEDDVNEWDDRCSHEADDGNRDDDINMLCNKRFRLTRRKATKATAEEIAINSRSRGARMRCLERIR</sequence>
<dbReference type="HAMAP" id="MF_01007">
    <property type="entry name" value="16SrRNA_methyltr_H"/>
    <property type="match status" value="1"/>
</dbReference>
<protein>
    <recommendedName>
        <fullName evidence="8">S-adenosyl-methyltransferase MraW</fullName>
    </recommendedName>
</protein>
<dbReference type="InterPro" id="IPR002903">
    <property type="entry name" value="RsmH"/>
</dbReference>
<dbReference type="EMBL" id="CANTFL010000143">
    <property type="protein sequence ID" value="CAI5715232.1"/>
    <property type="molecule type" value="Genomic_DNA"/>
</dbReference>
<dbReference type="NCBIfam" id="TIGR00006">
    <property type="entry name" value="16S rRNA (cytosine(1402)-N(4))-methyltransferase RsmH"/>
    <property type="match status" value="1"/>
</dbReference>
<proteinExistence type="inferred from homology"/>
<dbReference type="Pfam" id="PF01795">
    <property type="entry name" value="Methyltransf_5"/>
    <property type="match status" value="1"/>
</dbReference>
<dbReference type="Proteomes" id="UP001162031">
    <property type="component" value="Unassembled WGS sequence"/>
</dbReference>
<dbReference type="GO" id="GO:0071424">
    <property type="term" value="F:rRNA (cytosine-N4-)-methyltransferase activity"/>
    <property type="evidence" value="ECO:0007669"/>
    <property type="project" value="TreeGrafter"/>
</dbReference>
<dbReference type="CDD" id="cd02440">
    <property type="entry name" value="AdoMet_MTases"/>
    <property type="match status" value="1"/>
</dbReference>
<dbReference type="PANTHER" id="PTHR11265:SF0">
    <property type="entry name" value="12S RRNA N4-METHYLCYTIDINE METHYLTRANSFERASE"/>
    <property type="match status" value="1"/>
</dbReference>
<feature type="region of interest" description="Disordered" evidence="5">
    <location>
        <begin position="251"/>
        <end position="270"/>
    </location>
</feature>
<dbReference type="PANTHER" id="PTHR11265">
    <property type="entry name" value="S-ADENOSYL-METHYLTRANSFERASE MRAW"/>
    <property type="match status" value="1"/>
</dbReference>
<name>A0AAV0T941_HYABA</name>
<dbReference type="AlphaFoldDB" id="A0AAV0T941"/>
<dbReference type="SUPFAM" id="SSF53335">
    <property type="entry name" value="S-adenosyl-L-methionine-dependent methyltransferases"/>
    <property type="match status" value="1"/>
</dbReference>
<dbReference type="Gene3D" id="3.40.50.150">
    <property type="entry name" value="Vaccinia Virus protein VP39"/>
    <property type="match status" value="1"/>
</dbReference>
<evidence type="ECO:0000256" key="5">
    <source>
        <dbReference type="SAM" id="MobiDB-lite"/>
    </source>
</evidence>
<organism evidence="6 7">
    <name type="scientific">Hyaloperonospora brassicae</name>
    <name type="common">Brassica downy mildew</name>
    <name type="synonym">Peronospora brassicae</name>
    <dbReference type="NCBI Taxonomy" id="162125"/>
    <lineage>
        <taxon>Eukaryota</taxon>
        <taxon>Sar</taxon>
        <taxon>Stramenopiles</taxon>
        <taxon>Oomycota</taxon>
        <taxon>Peronosporomycetes</taxon>
        <taxon>Peronosporales</taxon>
        <taxon>Peronosporaceae</taxon>
        <taxon>Hyaloperonospora</taxon>
    </lineage>
</organism>
<keyword evidence="2" id="KW-0489">Methyltransferase</keyword>
<dbReference type="InterPro" id="IPR029063">
    <property type="entry name" value="SAM-dependent_MTases_sf"/>
</dbReference>